<dbReference type="GO" id="GO:0016787">
    <property type="term" value="F:hydrolase activity"/>
    <property type="evidence" value="ECO:0007669"/>
    <property type="project" value="InterPro"/>
</dbReference>
<keyword evidence="4" id="KW-1185">Reference proteome</keyword>
<dbReference type="PANTHER" id="PTHR46623">
    <property type="entry name" value="CARBOXYMETHYLENEBUTENOLIDASE-RELATED"/>
    <property type="match status" value="1"/>
</dbReference>
<evidence type="ECO:0000259" key="2">
    <source>
        <dbReference type="Pfam" id="PF01738"/>
    </source>
</evidence>
<dbReference type="InterPro" id="IPR002925">
    <property type="entry name" value="Dienelactn_hydro"/>
</dbReference>
<evidence type="ECO:0000313" key="4">
    <source>
        <dbReference type="Proteomes" id="UP000295705"/>
    </source>
</evidence>
<feature type="compositionally biased region" description="Basic and acidic residues" evidence="1">
    <location>
        <begin position="210"/>
        <end position="219"/>
    </location>
</feature>
<reference evidence="3 4" key="1">
    <citation type="submission" date="2019-03" db="EMBL/GenBank/DDBJ databases">
        <title>Genomic Encyclopedia of Type Strains, Phase IV (KMG-IV): sequencing the most valuable type-strain genomes for metagenomic binning, comparative biology and taxonomic classification.</title>
        <authorList>
            <person name="Goeker M."/>
        </authorList>
    </citation>
    <scope>NUCLEOTIDE SEQUENCE [LARGE SCALE GENOMIC DNA]</scope>
    <source>
        <strain evidence="3 4">DSM 45775</strain>
    </source>
</reference>
<dbReference type="Pfam" id="PF01738">
    <property type="entry name" value="DLH"/>
    <property type="match status" value="1"/>
</dbReference>
<name>A0A4R6VHA9_9PSEU</name>
<comment type="caution">
    <text evidence="3">The sequence shown here is derived from an EMBL/GenBank/DDBJ whole genome shotgun (WGS) entry which is preliminary data.</text>
</comment>
<evidence type="ECO:0000313" key="3">
    <source>
        <dbReference type="EMBL" id="TDQ60696.1"/>
    </source>
</evidence>
<dbReference type="PANTHER" id="PTHR46623:SF6">
    <property type="entry name" value="ALPHA_BETA-HYDROLASES SUPERFAMILY PROTEIN"/>
    <property type="match status" value="1"/>
</dbReference>
<dbReference type="AlphaFoldDB" id="A0A4R6VHA9"/>
<dbReference type="Proteomes" id="UP000295705">
    <property type="component" value="Unassembled WGS sequence"/>
</dbReference>
<organism evidence="3 4">
    <name type="scientific">Actinomycetospora succinea</name>
    <dbReference type="NCBI Taxonomy" id="663603"/>
    <lineage>
        <taxon>Bacteria</taxon>
        <taxon>Bacillati</taxon>
        <taxon>Actinomycetota</taxon>
        <taxon>Actinomycetes</taxon>
        <taxon>Pseudonocardiales</taxon>
        <taxon>Pseudonocardiaceae</taxon>
        <taxon>Actinomycetospora</taxon>
    </lineage>
</organism>
<proteinExistence type="predicted"/>
<sequence>MTGTHTETIPLVDETQLRVTIAEPDGAVRGGVVVLHESRGVTSRTQAIAQALAGEGWLAVAPHLYHRDDPGIDEQTGDEEAVDRAVAKISGESVLADSDAAFGMLADRGISSDRMGVVGFDLGATAALVVAAQRSLGAVVTVSAAGVSQSLSTGLPALVDVVGELTCPWLGLYGERGDPVDPADVDRLREAAHASGRVVDVVVYPSREHRFDTDERAADQPDPLDEGNSDEATKMEARSRVLNWLDTHLR</sequence>
<dbReference type="InterPro" id="IPR029058">
    <property type="entry name" value="AB_hydrolase_fold"/>
</dbReference>
<gene>
    <name evidence="3" type="ORF">EV188_103197</name>
</gene>
<evidence type="ECO:0000256" key="1">
    <source>
        <dbReference type="SAM" id="MobiDB-lite"/>
    </source>
</evidence>
<feature type="region of interest" description="Disordered" evidence="1">
    <location>
        <begin position="210"/>
        <end position="236"/>
    </location>
</feature>
<dbReference type="OrthoDB" id="188362at2"/>
<dbReference type="RefSeq" id="WP_133826543.1">
    <property type="nucleotide sequence ID" value="NZ_BAABHR010000025.1"/>
</dbReference>
<dbReference type="Gene3D" id="3.40.50.1820">
    <property type="entry name" value="alpha/beta hydrolase"/>
    <property type="match status" value="1"/>
</dbReference>
<accession>A0A4R6VHA9</accession>
<dbReference type="SUPFAM" id="SSF53474">
    <property type="entry name" value="alpha/beta-Hydrolases"/>
    <property type="match status" value="1"/>
</dbReference>
<dbReference type="InterPro" id="IPR051049">
    <property type="entry name" value="Dienelactone_hydrolase-like"/>
</dbReference>
<dbReference type="EMBL" id="SNYO01000003">
    <property type="protein sequence ID" value="TDQ60696.1"/>
    <property type="molecule type" value="Genomic_DNA"/>
</dbReference>
<protein>
    <submittedName>
        <fullName evidence="3">Carboxymethylenebutenolidase</fullName>
    </submittedName>
</protein>
<feature type="domain" description="Dienelactone hydrolase" evidence="2">
    <location>
        <begin position="18"/>
        <end position="248"/>
    </location>
</feature>